<accession>A0A5E8H084</accession>
<dbReference type="Proteomes" id="UP000004703">
    <property type="component" value="Chromosome"/>
</dbReference>
<sequence length="109" mass="12028">MKWLIIAGTTLVVGWSSQTLAWSDSERYKVASHLGSVLGSEAACGITIKQAAISAYIEEAVPADDIEFTSDLNSNTDLMRYELEEMPETQKNAHCVQIRRVSKAFGFID</sequence>
<name>A0A5E8H084_ROSAD</name>
<protein>
    <submittedName>
        <fullName evidence="1">Uncharacterized protein</fullName>
    </submittedName>
</protein>
<comment type="caution">
    <text evidence="1">The sequence shown here is derived from an EMBL/GenBank/DDBJ whole genome shotgun (WGS) entry which is preliminary data.</text>
</comment>
<evidence type="ECO:0000313" key="1">
    <source>
        <dbReference type="EMBL" id="EEE45801.1"/>
    </source>
</evidence>
<reference evidence="1 2" key="1">
    <citation type="submission" date="2008-01" db="EMBL/GenBank/DDBJ databases">
        <authorList>
            <person name="Wagner-Dobler I."/>
            <person name="Ferriera S."/>
            <person name="Johnson J."/>
            <person name="Kravitz S."/>
            <person name="Beeson K."/>
            <person name="Sutton G."/>
            <person name="Rogers Y.-H."/>
            <person name="Friedman R."/>
            <person name="Frazier M."/>
            <person name="Venter J.C."/>
        </authorList>
    </citation>
    <scope>NUCLEOTIDE SEQUENCE [LARGE SCALE GENOMIC DNA]</scope>
    <source>
        <strain evidence="2">DSM 17067 / NCIMB 14079 / DFL-11</strain>
    </source>
</reference>
<proteinExistence type="predicted"/>
<dbReference type="EMBL" id="ACCU02000004">
    <property type="protein sequence ID" value="EEE45801.1"/>
    <property type="molecule type" value="Genomic_DNA"/>
</dbReference>
<dbReference type="RefSeq" id="WP_008193998.1">
    <property type="nucleotide sequence ID" value="NZ_CM011002.1"/>
</dbReference>
<gene>
    <name evidence="1" type="ORF">SADFL11_3090</name>
</gene>
<organism evidence="1 2">
    <name type="scientific">Roseibium alexandrii (strain DSM 17067 / NCIMB 14079 / DFL-11)</name>
    <name type="common">Labrenzia alexandrii</name>
    <dbReference type="NCBI Taxonomy" id="244592"/>
    <lineage>
        <taxon>Bacteria</taxon>
        <taxon>Pseudomonadati</taxon>
        <taxon>Pseudomonadota</taxon>
        <taxon>Alphaproteobacteria</taxon>
        <taxon>Hyphomicrobiales</taxon>
        <taxon>Stappiaceae</taxon>
        <taxon>Roseibium</taxon>
    </lineage>
</organism>
<dbReference type="AlphaFoldDB" id="A0A5E8H084"/>
<evidence type="ECO:0000313" key="2">
    <source>
        <dbReference type="Proteomes" id="UP000004703"/>
    </source>
</evidence>
<reference evidence="1 2" key="2">
    <citation type="submission" date="2013-04" db="EMBL/GenBank/DDBJ databases">
        <authorList>
            <person name="Fiebig A."/>
            <person name="Pradella S."/>
            <person name="Wagner-Doebler I."/>
        </authorList>
    </citation>
    <scope>NUCLEOTIDE SEQUENCE [LARGE SCALE GENOMIC DNA]</scope>
    <source>
        <strain evidence="2">DSM 17067 / NCIMB 14079 / DFL-11</strain>
    </source>
</reference>